<evidence type="ECO:0000313" key="2">
    <source>
        <dbReference type="EMBL" id="GAA0410480.1"/>
    </source>
</evidence>
<dbReference type="InterPro" id="IPR029030">
    <property type="entry name" value="Caspase-like_dom_sf"/>
</dbReference>
<keyword evidence="3" id="KW-1185">Reference proteome</keyword>
<dbReference type="SUPFAM" id="SSF50978">
    <property type="entry name" value="WD40 repeat-like"/>
    <property type="match status" value="1"/>
</dbReference>
<dbReference type="Gene3D" id="2.130.10.10">
    <property type="entry name" value="YVTN repeat-like/Quinoprotein amine dehydrogenase"/>
    <property type="match status" value="2"/>
</dbReference>
<dbReference type="SUPFAM" id="SSF52129">
    <property type="entry name" value="Caspase-like"/>
    <property type="match status" value="1"/>
</dbReference>
<dbReference type="SUPFAM" id="SSF50998">
    <property type="entry name" value="Quinoprotein alcohol dehydrogenase-like"/>
    <property type="match status" value="1"/>
</dbReference>
<organism evidence="2 3">
    <name type="scientific">Streptomyces luteireticuli</name>
    <dbReference type="NCBI Taxonomy" id="173858"/>
    <lineage>
        <taxon>Bacteria</taxon>
        <taxon>Bacillati</taxon>
        <taxon>Actinomycetota</taxon>
        <taxon>Actinomycetes</taxon>
        <taxon>Kitasatosporales</taxon>
        <taxon>Streptomycetaceae</taxon>
        <taxon>Streptomyces</taxon>
    </lineage>
</organism>
<feature type="domain" description="Peptidase C14 caspase" evidence="1">
    <location>
        <begin position="15"/>
        <end position="227"/>
    </location>
</feature>
<dbReference type="RefSeq" id="WP_344025107.1">
    <property type="nucleotide sequence ID" value="NZ_BAAABX010000041.1"/>
</dbReference>
<dbReference type="InterPro" id="IPR011600">
    <property type="entry name" value="Pept_C14_caspase"/>
</dbReference>
<reference evidence="3" key="1">
    <citation type="journal article" date="2019" name="Int. J. Syst. Evol. Microbiol.">
        <title>The Global Catalogue of Microorganisms (GCM) 10K type strain sequencing project: providing services to taxonomists for standard genome sequencing and annotation.</title>
        <authorList>
            <consortium name="The Broad Institute Genomics Platform"/>
            <consortium name="The Broad Institute Genome Sequencing Center for Infectious Disease"/>
            <person name="Wu L."/>
            <person name="Ma J."/>
        </authorList>
    </citation>
    <scope>NUCLEOTIDE SEQUENCE [LARGE SCALE GENOMIC DNA]</scope>
    <source>
        <strain evidence="3">JCM 4788</strain>
    </source>
</reference>
<dbReference type="InterPro" id="IPR011047">
    <property type="entry name" value="Quinoprotein_ADH-like_sf"/>
</dbReference>
<name>A0ABP3IPH0_9ACTN</name>
<gene>
    <name evidence="2" type="ORF">GCM10010357_34390</name>
</gene>
<accession>A0ABP3IPH0</accession>
<evidence type="ECO:0000259" key="1">
    <source>
        <dbReference type="Pfam" id="PF00656"/>
    </source>
</evidence>
<dbReference type="Proteomes" id="UP001500879">
    <property type="component" value="Unassembled WGS sequence"/>
</dbReference>
<sequence>MHYLIAAGTQCYHQHPGLAELPLAHDDVNRIVQFLTAPEMGYTRVLEAVSKDPTAADFEDALADWCLGTNLTADDVVTVYYAGHGDEPTPGARYRLACADTREGRSRSWLSLENLAEALAASPVRHVLFIIDACHAAVGAAGIAAVTQGIVAIRPRSDSYGSGTWVLASARHRDEAKDGAFVARFVAACEQGDGPSQRYLSPATVADRVNHAFAAYGHRQRAACSSTDQAKRPPFFPNNGFDPIAEVSADGTPPGEASDLTSHFEPRGRGVEQVYDPGSYFTGRGRALTVLHGHLSSTDGHGALVVTAEPGSGKSAVLGRLVLDGYSDVSINARHQVVDDLVGRLAAAADIRAASPTALLKAVANRDRPFRIVVDSVDEAGPAGDRAEARRIAWELLRPLAAVPCVRVVIGARRELLPYIGDQVQVVDLDSVEYSDDTSTAEYVERILTDVSSPYRALPGSARAIAEEVARLAGHCFLVARMAASALLRCGPIDTQVPGWAESLPSDVGGAFEAYLRRLPDERREAATWLLITLAFSEGHGLPRKIWLPVARRLSGLSLSEAEVDRLLEEEGSYLSIVEMAGAKHFRLYHQALTDHLRQRTLRRWDLRDIAERFVDTLLDLTPDRDWSRAHPYVRGHLATHAAAAGTIERFVADPSFILAAEPAGLLTAVRHVRRNPALAMAVERCADILGPTAPQGVDRAARLAFAAESNGATELARRAEELSTSVQRVRVESRLVTPHRIVGRHEDASYSTTSFTGGWLIEDAVLPDGSRVVLAVFTRSSYRHVPGERDPHVHVWALDDPSRSTVLPHPAAVVGLALLPASQGQVLAITLDRTGGFRVWDLADQTLVQHVQGTGYQAILDTGELHDGAPVVVCRDEQQVVVHNPKVGPVFEVAFTPPQDPTAWRQVTARLVHLKGGEPALVVCDATQGTVTRWALEGPRIPSVLLEGLDNPVLLDKALQGKDTATVVVLETNYQSSSPQRLFLLDCGSGRVSVSEREHHDAWLRGGFVSLGRSESLYVAAGRWTDIHIRSTTTGLSETIRPKILTNYFVPLPVPLRGRVHAVVGDHTEGICILDCTTGTPVSAPLRGHDGAVRAVHLLDSDDPESLDILTLGNDGTARLWHWRSEGHSRPQDPDVEEKEGNSVFAMAHTQAIYSWAARPDVAVASSWGGFRLVNAAALDLAGAKHERLIARKLLDTRNAEESWAQDPDGTVHILVKSEQIVDTERESLTKASFSWHRLTTPETVVSADLRRLQMVPWGVDCHLVPASTLHPCTRVVGYCPENGRLYAVQSPDAETATMRSWWSVDPADDMVCSTAFTSRTGHAVLMVAVRKAAVRGDFTPSDRIVGSDGEDADAPARGFLWDATARRALRRAPVELPARLIALVPHHAVEGTRYVAMACSNGKAAVFDLDTDQTHVIHPPSPDRGRRRTFPIRELSCGDGYFLRWADTSGGAPVLLYMDAAESDESRPLPVTVWHPAVPEAPAQTLAVRARRLLWTGTTPNGEALVAVSDEHGVALCHLPSGERVWSTPLPALVTSLAVLPDSPTLDLAVGTQQGVVLLRPRLPPAWRQRLGVH</sequence>
<comment type="caution">
    <text evidence="2">The sequence shown here is derived from an EMBL/GenBank/DDBJ whole genome shotgun (WGS) entry which is preliminary data.</text>
</comment>
<dbReference type="InterPro" id="IPR036322">
    <property type="entry name" value="WD40_repeat_dom_sf"/>
</dbReference>
<dbReference type="EMBL" id="BAAABX010000041">
    <property type="protein sequence ID" value="GAA0410480.1"/>
    <property type="molecule type" value="Genomic_DNA"/>
</dbReference>
<evidence type="ECO:0000313" key="3">
    <source>
        <dbReference type="Proteomes" id="UP001500879"/>
    </source>
</evidence>
<dbReference type="InterPro" id="IPR015943">
    <property type="entry name" value="WD40/YVTN_repeat-like_dom_sf"/>
</dbReference>
<protein>
    <recommendedName>
        <fullName evidence="1">Peptidase C14 caspase domain-containing protein</fullName>
    </recommendedName>
</protein>
<dbReference type="Pfam" id="PF00656">
    <property type="entry name" value="Peptidase_C14"/>
    <property type="match status" value="1"/>
</dbReference>
<proteinExistence type="predicted"/>
<dbReference type="Gene3D" id="3.40.50.1460">
    <property type="match status" value="1"/>
</dbReference>